<dbReference type="InterPro" id="IPR035992">
    <property type="entry name" value="Ricin_B-like_lectins"/>
</dbReference>
<dbReference type="EMBL" id="CAJVPJ010002599">
    <property type="protein sequence ID" value="CAG8625262.1"/>
    <property type="molecule type" value="Genomic_DNA"/>
</dbReference>
<gene>
    <name evidence="1" type="ORF">POCULU_LOCUS8617</name>
</gene>
<evidence type="ECO:0000313" key="2">
    <source>
        <dbReference type="Proteomes" id="UP000789572"/>
    </source>
</evidence>
<dbReference type="SUPFAM" id="SSF50370">
    <property type="entry name" value="Ricin B-like lectins"/>
    <property type="match status" value="1"/>
</dbReference>
<keyword evidence="2" id="KW-1185">Reference proteome</keyword>
<evidence type="ECO:0000313" key="1">
    <source>
        <dbReference type="EMBL" id="CAG8625262.1"/>
    </source>
</evidence>
<sequence>MTPKLSLEVACNIAIERGGLCLSDKYINDHSPLLWRCICAPNCRRSIEEAKQIAHDRNGDCLSENYINSNSPLLWRCAIGHEWSSSFASIKNSGTWCPRCIYNHRLTLEDAKQIANSRGGKCLSEKFENSKSILLWRCSKGHEWYARFHSIKNLNSWCPYCVGHRYTLEDVKQIAINKGGECLSREYINSYTPLVWKCNKGHQWSAKLHGIKHLNTWCPKCAGNQRLTLEEANQIATVKNGKCLSKKYINGRQALLWQCAVGHEWFASLDPVKNKNTWCPECNYHNIETAKALARTRNGECISSDYINNKAPLQWKCDKGHTWTTNLNKIKDYYQWCPTCGGRNRTIFDMKILAQKNNGDCLSERYYDAHTKLLWRCEKSHIWEAPPQSILRGHWCSLCSRFKRENLCREIVSKYLGGPSKNRKPDFLKTSEYPTGLQLDIPYYHYGFAIEVQGQQHEKYIKFFHGEDIKNFTNQQCRDQIKKELCEENWIVLRYVWYYEDPYKVIPDILRELGLIE</sequence>
<name>A0A9N9GPG1_9GLOM</name>
<dbReference type="OrthoDB" id="2419021at2759"/>
<organism evidence="1 2">
    <name type="scientific">Paraglomus occultum</name>
    <dbReference type="NCBI Taxonomy" id="144539"/>
    <lineage>
        <taxon>Eukaryota</taxon>
        <taxon>Fungi</taxon>
        <taxon>Fungi incertae sedis</taxon>
        <taxon>Mucoromycota</taxon>
        <taxon>Glomeromycotina</taxon>
        <taxon>Glomeromycetes</taxon>
        <taxon>Paraglomerales</taxon>
        <taxon>Paraglomeraceae</taxon>
        <taxon>Paraglomus</taxon>
    </lineage>
</organism>
<proteinExistence type="predicted"/>
<reference evidence="1" key="1">
    <citation type="submission" date="2021-06" db="EMBL/GenBank/DDBJ databases">
        <authorList>
            <person name="Kallberg Y."/>
            <person name="Tangrot J."/>
            <person name="Rosling A."/>
        </authorList>
    </citation>
    <scope>NUCLEOTIDE SEQUENCE</scope>
    <source>
        <strain evidence="1">IA702</strain>
    </source>
</reference>
<protein>
    <submittedName>
        <fullName evidence="1">8075_t:CDS:1</fullName>
    </submittedName>
</protein>
<comment type="caution">
    <text evidence="1">The sequence shown here is derived from an EMBL/GenBank/DDBJ whole genome shotgun (WGS) entry which is preliminary data.</text>
</comment>
<accession>A0A9N9GPG1</accession>
<dbReference type="AlphaFoldDB" id="A0A9N9GPG1"/>
<dbReference type="Proteomes" id="UP000789572">
    <property type="component" value="Unassembled WGS sequence"/>
</dbReference>